<dbReference type="InterPro" id="IPR037035">
    <property type="entry name" value="GK-like_C_sf"/>
</dbReference>
<dbReference type="Proteomes" id="UP000663879">
    <property type="component" value="Unassembled WGS sequence"/>
</dbReference>
<organism evidence="4 5">
    <name type="scientific">Brachionus calyciflorus</name>
    <dbReference type="NCBI Taxonomy" id="104777"/>
    <lineage>
        <taxon>Eukaryota</taxon>
        <taxon>Metazoa</taxon>
        <taxon>Spiralia</taxon>
        <taxon>Gnathifera</taxon>
        <taxon>Rotifera</taxon>
        <taxon>Eurotatoria</taxon>
        <taxon>Monogononta</taxon>
        <taxon>Pseudotrocha</taxon>
        <taxon>Ploima</taxon>
        <taxon>Brachionidae</taxon>
        <taxon>Brachionus</taxon>
    </lineage>
</organism>
<gene>
    <name evidence="4" type="ORF">OXX778_LOCUS6873</name>
</gene>
<evidence type="ECO:0000259" key="2">
    <source>
        <dbReference type="Pfam" id="PF05161"/>
    </source>
</evidence>
<dbReference type="SUPFAM" id="SSF82544">
    <property type="entry name" value="GckA/TtuD-like"/>
    <property type="match status" value="1"/>
</dbReference>
<protein>
    <recommendedName>
        <fullName evidence="6">Glycerate kinase</fullName>
    </recommendedName>
</protein>
<dbReference type="GO" id="GO:0008887">
    <property type="term" value="F:glycerate kinase activity"/>
    <property type="evidence" value="ECO:0007669"/>
    <property type="project" value="InterPro"/>
</dbReference>
<keyword evidence="5" id="KW-1185">Reference proteome</keyword>
<dbReference type="GO" id="GO:0005737">
    <property type="term" value="C:cytoplasm"/>
    <property type="evidence" value="ECO:0007669"/>
    <property type="project" value="TreeGrafter"/>
</dbReference>
<dbReference type="PANTHER" id="PTHR12227">
    <property type="entry name" value="GLYCERATE KINASE"/>
    <property type="match status" value="1"/>
</dbReference>
<dbReference type="InterPro" id="IPR025286">
    <property type="entry name" value="MOFRL_assoc_dom"/>
</dbReference>
<dbReference type="Pfam" id="PF13660">
    <property type="entry name" value="DUF4147"/>
    <property type="match status" value="1"/>
</dbReference>
<feature type="domain" description="MOFRL-associated" evidence="3">
    <location>
        <begin position="10"/>
        <end position="272"/>
    </location>
</feature>
<proteinExistence type="inferred from homology"/>
<dbReference type="InterPro" id="IPR038614">
    <property type="entry name" value="GK_N_sf"/>
</dbReference>
<reference evidence="4" key="1">
    <citation type="submission" date="2021-02" db="EMBL/GenBank/DDBJ databases">
        <authorList>
            <person name="Nowell W R."/>
        </authorList>
    </citation>
    <scope>NUCLEOTIDE SEQUENCE</scope>
    <source>
        <strain evidence="4">Ploen Becks lab</strain>
    </source>
</reference>
<sequence>MSNSKKDFFRLFKTAIDSINSAKLIRNSVIRSGSTIKIPKNFLFNEQKFKNECEFTLNKNVYIAAFGKAALGMALEMEKIIGNDLVNGIAIIPFNDWERIKTSKFDTKINFFFGGKFNMPDQDSVSATKKIFKMVSELKETDLFIALVSGGGSALLTLPENITNDEIENFNLKISTIKTLVKSGVTINELNTVRSCLSQVKNGKLSYLAHPAQTISLVISDVIDDPLDIISSGPCCVKSVGSPSEQAKKALRILEKYELVNKVPQEVIEFLKSKISSEIDLNIEEFIKDERVYNYLIGKNRLATMAVYNDLECDFYENDFREVLTNSLNGEAKIIGSLYAIMSYFIIGLKQKKINLFKDKNEILELVQNIKNQGSFFSSGIDKNELNQIVDIFYGKIFSNLKFQDVILRDKDRVKIGLISGGETTVNMRECNTIGKGGRNQELTLAFDFGSDGIDGPTDAAGAYYLYDSNFVRNTQEMLEFLSIHDSYNYFLKYDRLLKTGSTGTNVSDLNLLLINF</sequence>
<dbReference type="Pfam" id="PF05161">
    <property type="entry name" value="MOFRL"/>
    <property type="match status" value="1"/>
</dbReference>
<evidence type="ECO:0008006" key="6">
    <source>
        <dbReference type="Google" id="ProtNLM"/>
    </source>
</evidence>
<evidence type="ECO:0000259" key="3">
    <source>
        <dbReference type="Pfam" id="PF13660"/>
    </source>
</evidence>
<evidence type="ECO:0000256" key="1">
    <source>
        <dbReference type="ARBA" id="ARBA00005393"/>
    </source>
</evidence>
<feature type="domain" description="MOFRL" evidence="2">
    <location>
        <begin position="418"/>
        <end position="509"/>
    </location>
</feature>
<dbReference type="AlphaFoldDB" id="A0A813T8F4"/>
<name>A0A813T8F4_9BILA</name>
<dbReference type="InterPro" id="IPR007835">
    <property type="entry name" value="MOFRL"/>
</dbReference>
<dbReference type="OrthoDB" id="44918at2759"/>
<evidence type="ECO:0000313" key="4">
    <source>
        <dbReference type="EMBL" id="CAF0809031.1"/>
    </source>
</evidence>
<dbReference type="Gene3D" id="3.40.50.10180">
    <property type="entry name" value="Glycerate kinase, MOFRL-like N-terminal domain"/>
    <property type="match status" value="1"/>
</dbReference>
<comment type="similarity">
    <text evidence="1">Belongs to the glycerate kinase type-2 family.</text>
</comment>
<dbReference type="Gene3D" id="3.40.1480.10">
    <property type="entry name" value="MOFRL domain"/>
    <property type="match status" value="1"/>
</dbReference>
<accession>A0A813T8F4</accession>
<comment type="caution">
    <text evidence="4">The sequence shown here is derived from an EMBL/GenBank/DDBJ whole genome shotgun (WGS) entry which is preliminary data.</text>
</comment>
<evidence type="ECO:0000313" key="5">
    <source>
        <dbReference type="Proteomes" id="UP000663879"/>
    </source>
</evidence>
<dbReference type="PANTHER" id="PTHR12227:SF0">
    <property type="entry name" value="GLYCERATE KINASE"/>
    <property type="match status" value="1"/>
</dbReference>
<dbReference type="InterPro" id="IPR039760">
    <property type="entry name" value="MOFRL_protein"/>
</dbReference>
<dbReference type="EMBL" id="CAJNOC010000843">
    <property type="protein sequence ID" value="CAF0809031.1"/>
    <property type="molecule type" value="Genomic_DNA"/>
</dbReference>